<evidence type="ECO:0000313" key="5">
    <source>
        <dbReference type="EMBL" id="KAK2772922.1"/>
    </source>
</evidence>
<protein>
    <submittedName>
        <fullName evidence="5">Transcriptional regulatory protein C530.05-like protein 10</fullName>
    </submittedName>
</protein>
<dbReference type="Proteomes" id="UP001281614">
    <property type="component" value="Unassembled WGS sequence"/>
</dbReference>
<dbReference type="GO" id="GO:0005634">
    <property type="term" value="C:nucleus"/>
    <property type="evidence" value="ECO:0007669"/>
    <property type="project" value="UniProtKB-SubCell"/>
</dbReference>
<evidence type="ECO:0000256" key="3">
    <source>
        <dbReference type="ARBA" id="ARBA00023125"/>
    </source>
</evidence>
<reference evidence="5" key="1">
    <citation type="submission" date="2023-02" db="EMBL/GenBank/DDBJ databases">
        <title>Colletotrichum kahawae CIFC_Que2 genome sequencing and assembly.</title>
        <authorList>
            <person name="Baroncelli R."/>
        </authorList>
    </citation>
    <scope>NUCLEOTIDE SEQUENCE</scope>
    <source>
        <strain evidence="5">CIFC_Que2</strain>
    </source>
</reference>
<evidence type="ECO:0000256" key="2">
    <source>
        <dbReference type="ARBA" id="ARBA00022723"/>
    </source>
</evidence>
<keyword evidence="2" id="KW-0479">Metal-binding</keyword>
<name>A0AAE0DB67_COLKA</name>
<dbReference type="GO" id="GO:0003700">
    <property type="term" value="F:DNA-binding transcription factor activity"/>
    <property type="evidence" value="ECO:0007669"/>
    <property type="project" value="InterPro"/>
</dbReference>
<keyword evidence="3" id="KW-0238">DNA-binding</keyword>
<gene>
    <name evidence="5" type="ORF">CKAH01_13711</name>
</gene>
<comment type="caution">
    <text evidence="5">The sequence shown here is derived from an EMBL/GenBank/DDBJ whole genome shotgun (WGS) entry which is preliminary data.</text>
</comment>
<proteinExistence type="predicted"/>
<evidence type="ECO:0000256" key="4">
    <source>
        <dbReference type="ARBA" id="ARBA00023242"/>
    </source>
</evidence>
<dbReference type="PANTHER" id="PTHR46910">
    <property type="entry name" value="TRANSCRIPTION FACTOR PDR1"/>
    <property type="match status" value="1"/>
</dbReference>
<keyword evidence="4" id="KW-0539">Nucleus</keyword>
<dbReference type="AlphaFoldDB" id="A0AAE0DB67"/>
<evidence type="ECO:0000313" key="6">
    <source>
        <dbReference type="Proteomes" id="UP001281614"/>
    </source>
</evidence>
<accession>A0AAE0DB67</accession>
<keyword evidence="6" id="KW-1185">Reference proteome</keyword>
<comment type="subcellular location">
    <subcellularLocation>
        <location evidence="1">Nucleus</location>
    </subcellularLocation>
</comment>
<dbReference type="GO" id="GO:0046872">
    <property type="term" value="F:metal ion binding"/>
    <property type="evidence" value="ECO:0007669"/>
    <property type="project" value="UniProtKB-KW"/>
</dbReference>
<sequence length="433" mass="47513">MQRIGCLIPNPRMTLYTHFQTQSKGDSHPEGYDDDTAGDGLYIDRILGCGPQSAVLCDEFTVIKELVENLDDLINKRVCQKQTSRWDGIDFEKPDPVLLQPQMATSFLLVSLGKLPDILAPPVTLVNLQALTAMLLADDDIGYVMPLAPESVFGNYDWFTSAIRLARISSIAYSSLFSISASLKSKATIATAIARVRRLLEGWRMSIPLAFRPGEVVEQHNFDLIPSLKTVLLHTNYAYYSVVLSLERLSIHISREEEADRDRSKVTLMNAARSIVGLMVFIDFEPHVPIFISGTMPLSALFVLFDFVIHNPHHARTEENIALLDAASRYFGVIDSASKGALPGGIKSEFAGIAGRYVSSVQRETIESGIDSLESTPSSATAVASSDYTTTASDSVGTASLSYSTPSNQKAGVQMGELKILFGWVFPDWSDDM</sequence>
<dbReference type="CDD" id="cd12148">
    <property type="entry name" value="fungal_TF_MHR"/>
    <property type="match status" value="1"/>
</dbReference>
<organism evidence="5 6">
    <name type="scientific">Colletotrichum kahawae</name>
    <name type="common">Coffee berry disease fungus</name>
    <dbReference type="NCBI Taxonomy" id="34407"/>
    <lineage>
        <taxon>Eukaryota</taxon>
        <taxon>Fungi</taxon>
        <taxon>Dikarya</taxon>
        <taxon>Ascomycota</taxon>
        <taxon>Pezizomycotina</taxon>
        <taxon>Sordariomycetes</taxon>
        <taxon>Hypocreomycetidae</taxon>
        <taxon>Glomerellales</taxon>
        <taxon>Glomerellaceae</taxon>
        <taxon>Colletotrichum</taxon>
        <taxon>Colletotrichum gloeosporioides species complex</taxon>
    </lineage>
</organism>
<evidence type="ECO:0000256" key="1">
    <source>
        <dbReference type="ARBA" id="ARBA00004123"/>
    </source>
</evidence>
<dbReference type="InterPro" id="IPR050987">
    <property type="entry name" value="AtrR-like"/>
</dbReference>
<dbReference type="GO" id="GO:0003677">
    <property type="term" value="F:DNA binding"/>
    <property type="evidence" value="ECO:0007669"/>
    <property type="project" value="UniProtKB-KW"/>
</dbReference>
<dbReference type="PANTHER" id="PTHR46910:SF3">
    <property type="entry name" value="HALOTOLERANCE PROTEIN 9-RELATED"/>
    <property type="match status" value="1"/>
</dbReference>
<dbReference type="EMBL" id="VYYT01000061">
    <property type="protein sequence ID" value="KAK2772922.1"/>
    <property type="molecule type" value="Genomic_DNA"/>
</dbReference>